<protein>
    <recommendedName>
        <fullName evidence="5">DUF3006 family protein</fullName>
    </recommendedName>
</protein>
<evidence type="ECO:0000313" key="3">
    <source>
        <dbReference type="EMBL" id="ADD06462.1"/>
    </source>
</evidence>
<dbReference type="HOGENOM" id="CLU_1425123_0_0_2"/>
<dbReference type="PaxDb" id="547559-Nmag_2909"/>
<dbReference type="STRING" id="547559.Nmag_2909"/>
<name>D3T0I3_NATMM</name>
<evidence type="ECO:0000313" key="4">
    <source>
        <dbReference type="Proteomes" id="UP000001879"/>
    </source>
</evidence>
<gene>
    <name evidence="3" type="ordered locus">Nmag_2909</name>
</gene>
<dbReference type="KEGG" id="nmg:Nmag_2909"/>
<proteinExistence type="predicted"/>
<dbReference type="eggNOG" id="arCOG06330">
    <property type="taxonomic scope" value="Archaea"/>
</dbReference>
<feature type="transmembrane region" description="Helical" evidence="2">
    <location>
        <begin position="14"/>
        <end position="32"/>
    </location>
</feature>
<reference evidence="4" key="1">
    <citation type="submission" date="2010-02" db="EMBL/GenBank/DDBJ databases">
        <title>Complete sequence of chromosome of Natrialba magadii ATCC 43099.</title>
        <authorList>
            <consortium name="US DOE Joint Genome Institute"/>
            <person name="Lucas S."/>
            <person name="Copeland A."/>
            <person name="Lapidus A."/>
            <person name="Cheng J.-F."/>
            <person name="Bruce D."/>
            <person name="Goodwin L."/>
            <person name="Pitluck S."/>
            <person name="Davenport K."/>
            <person name="Saunders E."/>
            <person name="Detter J.C."/>
            <person name="Han C."/>
            <person name="Tapia R."/>
            <person name="Land M."/>
            <person name="Hauser L."/>
            <person name="Kyrpides N."/>
            <person name="Mikhailova N."/>
            <person name="De Castro R.E."/>
            <person name="Maupin-Furlow J.A."/>
            <person name="Woyke T."/>
        </authorList>
    </citation>
    <scope>NUCLEOTIDE SEQUENCE [LARGE SCALE GENOMIC DNA]</scope>
    <source>
        <strain evidence="4">ATCC 43099 / DSM 3394 / CCM 3739 / CIP 104546 / IAM 13178 / JCM 8861 / NBRC 102185 / NCIMB 2190 / MS3</strain>
    </source>
</reference>
<sequence length="190" mass="20676">MENTIGYVVLNSGLHFYATCYLLIHSIWWFIYNNATSEAMASQKTPSRRTALRTLTTLATGLTLGGPSVAGSVGAQTDADSDGPADTERYVAVVDRIVDGEHVVLLLEEDGQIVDELVVPRSEFDTVSESDILAVIIADDELLDYRILPERPCDIDAVDIAADSQDDLDADRETTPAPSRQSRAEEADCL</sequence>
<keyword evidence="2" id="KW-0472">Membrane</keyword>
<keyword evidence="2" id="KW-1133">Transmembrane helix</keyword>
<evidence type="ECO:0000256" key="1">
    <source>
        <dbReference type="SAM" id="MobiDB-lite"/>
    </source>
</evidence>
<dbReference type="Proteomes" id="UP000001879">
    <property type="component" value="Chromosome"/>
</dbReference>
<reference evidence="3 4" key="2">
    <citation type="journal article" date="2012" name="BMC Genomics">
        <title>A comparative genomics perspective on the genetic content of the alkaliphilic haloarchaeon Natrialba magadii ATCC 43099T.</title>
        <authorList>
            <person name="Siddaramappa S."/>
            <person name="Challacombe J.F."/>
            <person name="Decastro R.E."/>
            <person name="Pfeiffer F."/>
            <person name="Sastre D.E."/>
            <person name="Gimenez M.I."/>
            <person name="Paggi R.A."/>
            <person name="Detter J.C."/>
            <person name="Davenport K.W."/>
            <person name="Goodwin L.A."/>
            <person name="Kyrpides N."/>
            <person name="Tapia R."/>
            <person name="Pitluck S."/>
            <person name="Lucas S."/>
            <person name="Woyke T."/>
            <person name="Maupin-Furlow J.A."/>
        </authorList>
    </citation>
    <scope>NUCLEOTIDE SEQUENCE [LARGE SCALE GENOMIC DNA]</scope>
    <source>
        <strain evidence="4">ATCC 43099 / DSM 3394 / CCM 3739 / CIP 104546 / IAM 13178 / JCM 8861 / NBRC 102185 / NCIMB 2190 / MS3</strain>
    </source>
</reference>
<feature type="region of interest" description="Disordered" evidence="1">
    <location>
        <begin position="162"/>
        <end position="190"/>
    </location>
</feature>
<dbReference type="AlphaFoldDB" id="D3T0I3"/>
<organism evidence="3 4">
    <name type="scientific">Natrialba magadii (strain ATCC 43099 / DSM 3394 / CCM 3739 / CIP 104546 / IAM 13178 / JCM 8861 / NBRC 102185 / NCIMB 2190 / MS3)</name>
    <name type="common">Natronobacterium magadii</name>
    <dbReference type="NCBI Taxonomy" id="547559"/>
    <lineage>
        <taxon>Archaea</taxon>
        <taxon>Methanobacteriati</taxon>
        <taxon>Methanobacteriota</taxon>
        <taxon>Stenosarchaea group</taxon>
        <taxon>Halobacteria</taxon>
        <taxon>Halobacteriales</taxon>
        <taxon>Natrialbaceae</taxon>
        <taxon>Natrialba</taxon>
    </lineage>
</organism>
<keyword evidence="2" id="KW-0812">Transmembrane</keyword>
<dbReference type="EMBL" id="CP001932">
    <property type="protein sequence ID" value="ADD06462.1"/>
    <property type="molecule type" value="Genomic_DNA"/>
</dbReference>
<evidence type="ECO:0008006" key="5">
    <source>
        <dbReference type="Google" id="ProtNLM"/>
    </source>
</evidence>
<keyword evidence="4" id="KW-1185">Reference proteome</keyword>
<evidence type="ECO:0000256" key="2">
    <source>
        <dbReference type="SAM" id="Phobius"/>
    </source>
</evidence>
<accession>D3T0I3</accession>